<dbReference type="InterPro" id="IPR007829">
    <property type="entry name" value="TM2"/>
</dbReference>
<organism evidence="10 11">
    <name type="scientific">Compostibacillus humi</name>
    <dbReference type="NCBI Taxonomy" id="1245525"/>
    <lineage>
        <taxon>Bacteria</taxon>
        <taxon>Bacillati</taxon>
        <taxon>Bacillota</taxon>
        <taxon>Bacilli</taxon>
        <taxon>Bacillales</taxon>
        <taxon>Bacillaceae</taxon>
        <taxon>Compostibacillus</taxon>
    </lineage>
</organism>
<dbReference type="Pfam" id="PF15615">
    <property type="entry name" value="TerB_C"/>
    <property type="match status" value="1"/>
</dbReference>
<dbReference type="EMBL" id="BMEV01000100">
    <property type="protein sequence ID" value="GFZ90511.1"/>
    <property type="molecule type" value="Genomic_DNA"/>
</dbReference>
<protein>
    <recommendedName>
        <fullName evidence="12">NINE protein</fullName>
    </recommendedName>
</protein>
<dbReference type="RefSeq" id="WP_188393377.1">
    <property type="nucleotide sequence ID" value="NZ_BMEV01000100.1"/>
</dbReference>
<evidence type="ECO:0000313" key="10">
    <source>
        <dbReference type="EMBL" id="GFZ90511.1"/>
    </source>
</evidence>
<evidence type="ECO:0000313" key="11">
    <source>
        <dbReference type="Proteomes" id="UP000602050"/>
    </source>
</evidence>
<comment type="caution">
    <text evidence="10">The sequence shown here is derived from an EMBL/GenBank/DDBJ whole genome shotgun (WGS) entry which is preliminary data.</text>
</comment>
<gene>
    <name evidence="10" type="ORF">GCM10010978_31830</name>
</gene>
<comment type="subcellular location">
    <subcellularLocation>
        <location evidence="1">Membrane</location>
        <topology evidence="1">Multi-pass membrane protein</topology>
    </subcellularLocation>
</comment>
<feature type="transmembrane region" description="Helical" evidence="6">
    <location>
        <begin position="33"/>
        <end position="55"/>
    </location>
</feature>
<proteinExistence type="predicted"/>
<evidence type="ECO:0000256" key="3">
    <source>
        <dbReference type="ARBA" id="ARBA00022989"/>
    </source>
</evidence>
<evidence type="ECO:0000256" key="6">
    <source>
        <dbReference type="SAM" id="Phobius"/>
    </source>
</evidence>
<dbReference type="InterPro" id="IPR025266">
    <property type="entry name" value="TerB_N"/>
</dbReference>
<feature type="domain" description="TM2" evidence="7">
    <location>
        <begin position="4"/>
        <end position="53"/>
    </location>
</feature>
<reference evidence="10" key="1">
    <citation type="journal article" date="2014" name="Int. J. Syst. Evol. Microbiol.">
        <title>Complete genome sequence of Corynebacterium casei LMG S-19264T (=DSM 44701T), isolated from a smear-ripened cheese.</title>
        <authorList>
            <consortium name="US DOE Joint Genome Institute (JGI-PGF)"/>
            <person name="Walter F."/>
            <person name="Albersmeier A."/>
            <person name="Kalinowski J."/>
            <person name="Ruckert C."/>
        </authorList>
    </citation>
    <scope>NUCLEOTIDE SEQUENCE</scope>
    <source>
        <strain evidence="10">CGMCC 1.12360</strain>
    </source>
</reference>
<name>A0A8J2XGU3_9BACI</name>
<evidence type="ECO:0000259" key="7">
    <source>
        <dbReference type="Pfam" id="PF05154"/>
    </source>
</evidence>
<evidence type="ECO:0000256" key="5">
    <source>
        <dbReference type="SAM" id="MobiDB-lite"/>
    </source>
</evidence>
<dbReference type="InterPro" id="IPR028932">
    <property type="entry name" value="TerB-C"/>
</dbReference>
<keyword evidence="4 6" id="KW-0472">Membrane</keyword>
<reference evidence="10" key="2">
    <citation type="submission" date="2020-09" db="EMBL/GenBank/DDBJ databases">
        <authorList>
            <person name="Sun Q."/>
            <person name="Zhou Y."/>
        </authorList>
    </citation>
    <scope>NUCLEOTIDE SEQUENCE</scope>
    <source>
        <strain evidence="10">CGMCC 1.12360</strain>
    </source>
</reference>
<keyword evidence="3 6" id="KW-1133">Transmembrane helix</keyword>
<evidence type="ECO:0000256" key="1">
    <source>
        <dbReference type="ARBA" id="ARBA00004141"/>
    </source>
</evidence>
<dbReference type="Pfam" id="PF13208">
    <property type="entry name" value="TerB_N"/>
    <property type="match status" value="1"/>
</dbReference>
<feature type="region of interest" description="Disordered" evidence="5">
    <location>
        <begin position="458"/>
        <end position="488"/>
    </location>
</feature>
<keyword evidence="11" id="KW-1185">Reference proteome</keyword>
<dbReference type="GO" id="GO:0016020">
    <property type="term" value="C:membrane"/>
    <property type="evidence" value="ECO:0007669"/>
    <property type="project" value="UniProtKB-SubCell"/>
</dbReference>
<evidence type="ECO:0000256" key="4">
    <source>
        <dbReference type="ARBA" id="ARBA00023136"/>
    </source>
</evidence>
<accession>A0A8J2XGU3</accession>
<feature type="compositionally biased region" description="Basic and acidic residues" evidence="5">
    <location>
        <begin position="473"/>
        <end position="486"/>
    </location>
</feature>
<evidence type="ECO:0000259" key="9">
    <source>
        <dbReference type="Pfam" id="PF15615"/>
    </source>
</evidence>
<sequence length="658" mass="78048">MKKEKSLILGYTLAFFLGGIGAHLFYYKKYVRGVLYLLFSWTYIPIFLGWIDMLFVKKWANQINEEIKRKQENESKNMNGFLPVENTSKVIETKMSIDNKLNSVSNSSNLKKVTNFLRDSFTFYEESEIILPKYSHLKADKSILEHLENADDTIYEENGVRLTVSMSTNFSDFTRDSLKYAQQRGFETKEIPFQSYWPTFQDLDKRQLKWYFYWREQALKGNYLEVDLSYIFIFVYELLNYSFNRNAAFNVSMLIRLLDNYKDIYPELESYLRPWIADMLYELGEVDLAEEWDDFKQNNVPKLYQILQKETNNLEKISMSVWKPYIRNYRETVFFQKHKNKIYNKFKQSIPLIQEVYQEMGTDLLNKWFEVRNSRAIRNLFSSAVVDRVDRQIHIRVKECHPTEELYNVLSNLFRLAENVVRIEIGEKRQIKVDEEVLPPGMKEKMLEANKRFKTVQSKEKGIKGSSIPAPSKEIEKDEKEMRTSEDQPLNEFEFDWDEINKKEEELRRLQSKIDTIDSDEVESEHMKVTATKEPENVQTGNTEKTFTKIIDNDLNKENSLVSMFVDEDGNSDEFIEDLTDIEKQFLLLFENNMLSIEKAKEFAKKHGRMLGAFITEINEKANEYLDDILLEETEEMIEILNDYEGIRAIIRGEKVEN</sequence>
<dbReference type="AlphaFoldDB" id="A0A8J2XGU3"/>
<feature type="domain" description="TerB-C" evidence="9">
    <location>
        <begin position="480"/>
        <end position="645"/>
    </location>
</feature>
<feature type="transmembrane region" description="Helical" evidence="6">
    <location>
        <begin position="7"/>
        <end position="27"/>
    </location>
</feature>
<evidence type="ECO:0008006" key="12">
    <source>
        <dbReference type="Google" id="ProtNLM"/>
    </source>
</evidence>
<keyword evidence="2 6" id="KW-0812">Transmembrane</keyword>
<evidence type="ECO:0000259" key="8">
    <source>
        <dbReference type="Pfam" id="PF13208"/>
    </source>
</evidence>
<feature type="domain" description="TerB N-terminal" evidence="8">
    <location>
        <begin position="171"/>
        <end position="319"/>
    </location>
</feature>
<evidence type="ECO:0000256" key="2">
    <source>
        <dbReference type="ARBA" id="ARBA00022692"/>
    </source>
</evidence>
<dbReference type="Proteomes" id="UP000602050">
    <property type="component" value="Unassembled WGS sequence"/>
</dbReference>
<dbReference type="Pfam" id="PF05154">
    <property type="entry name" value="TM2"/>
    <property type="match status" value="1"/>
</dbReference>